<dbReference type="Proteomes" id="UP000323046">
    <property type="component" value="Chromosome"/>
</dbReference>
<feature type="coiled-coil region" evidence="1">
    <location>
        <begin position="154"/>
        <end position="181"/>
    </location>
</feature>
<protein>
    <submittedName>
        <fullName evidence="3">Uncharacterized protein</fullName>
    </submittedName>
</protein>
<feature type="compositionally biased region" description="Basic and acidic residues" evidence="2">
    <location>
        <begin position="102"/>
        <end position="111"/>
    </location>
</feature>
<evidence type="ECO:0000313" key="4">
    <source>
        <dbReference type="Proteomes" id="UP000323046"/>
    </source>
</evidence>
<evidence type="ECO:0000256" key="2">
    <source>
        <dbReference type="SAM" id="MobiDB-lite"/>
    </source>
</evidence>
<organism evidence="3 4">
    <name type="scientific">Streptomyces venezuelae</name>
    <dbReference type="NCBI Taxonomy" id="54571"/>
    <lineage>
        <taxon>Bacteria</taxon>
        <taxon>Bacillati</taxon>
        <taxon>Actinomycetota</taxon>
        <taxon>Actinomycetes</taxon>
        <taxon>Kitasatosporales</taxon>
        <taxon>Streptomycetaceae</taxon>
        <taxon>Streptomyces</taxon>
    </lineage>
</organism>
<proteinExistence type="predicted"/>
<dbReference type="AlphaFoldDB" id="A0A5P2BCJ5"/>
<keyword evidence="4" id="KW-1185">Reference proteome</keyword>
<accession>A0A5P2BCJ5</accession>
<evidence type="ECO:0000313" key="3">
    <source>
        <dbReference type="EMBL" id="QES28124.1"/>
    </source>
</evidence>
<name>A0A5P2BCJ5_STRVZ</name>
<dbReference type="OrthoDB" id="9829195at2"/>
<dbReference type="EMBL" id="CP029193">
    <property type="protein sequence ID" value="QES28124.1"/>
    <property type="molecule type" value="Genomic_DNA"/>
</dbReference>
<keyword evidence="1" id="KW-0175">Coiled coil</keyword>
<sequence>MAEPSTPAPGKGAATPDPTVVKWFKDFTERELVKKVELNALKSEMNGGAFAANGISGELTGIKLEKTIWDPLQDLENKKAEGLGELPSQLKAAAGKAQTTADRAETKATGADRRITDLSRELNRKIARKADLSDLRSTASRHDSQLEGLRSSQVNALNREARQARVSVQALEDEIARLNARF</sequence>
<gene>
    <name evidence="3" type="ORF">DEJ47_18350</name>
</gene>
<evidence type="ECO:0000256" key="1">
    <source>
        <dbReference type="SAM" id="Coils"/>
    </source>
</evidence>
<feature type="region of interest" description="Disordered" evidence="2">
    <location>
        <begin position="90"/>
        <end position="111"/>
    </location>
</feature>
<reference evidence="3 4" key="1">
    <citation type="submission" date="2018-05" db="EMBL/GenBank/DDBJ databases">
        <title>Streptomyces venezuelae.</title>
        <authorList>
            <person name="Kim W."/>
            <person name="Lee N."/>
            <person name="Cho B.-K."/>
        </authorList>
    </citation>
    <scope>NUCLEOTIDE SEQUENCE [LARGE SCALE GENOMIC DNA]</scope>
    <source>
        <strain evidence="3 4">ATCC 14583</strain>
    </source>
</reference>
<dbReference type="RefSeq" id="WP_150169694.1">
    <property type="nucleotide sequence ID" value="NZ_CP029193.1"/>
</dbReference>